<evidence type="ECO:0000313" key="4">
    <source>
        <dbReference type="Proteomes" id="UP001169823"/>
    </source>
</evidence>
<dbReference type="Pfam" id="PF01266">
    <property type="entry name" value="DAO"/>
    <property type="match status" value="1"/>
</dbReference>
<sequence>MQHKKVVIIGAGIVGLACTWHILQSGHTVVLVDPDPEGDKASFGNAGGIAVSEVVPASAPGVFLKLPKWLFDPLGPLSLRWTHAPRLLPWMLRFSRVSTRSEMERIAGALSALNSRTYDDLMPLLNSAGLSDKLYNHGALTVYESETAFQEDAAEWDLKRQHGVTCTPMSGDEVRQLEPALGGLAHKAMFTPQWSQVSDPKDIHNGLLDTVLRNGATIVRGAAKRINQTATGVRIEMDGHADVSADLVVLAAGAWSKPLAASIGDRVLLESERGYNTTLPTPGISVTRELIFAERKFVATPLATGLRIGGAAEFGGLTSRPNYKRSEALVKLAKRYLPDLDSDQGIQWSGHRPATPDSLPVIGRSPNNRNVIHAFGHGHLGLTQAATTGRLVADLIDNKPASLDLTPYRIERFTYGA</sequence>
<dbReference type="Gene3D" id="3.50.50.60">
    <property type="entry name" value="FAD/NAD(P)-binding domain"/>
    <property type="match status" value="2"/>
</dbReference>
<dbReference type="Proteomes" id="UP001169823">
    <property type="component" value="Unassembled WGS sequence"/>
</dbReference>
<accession>A0AAW7XNQ6</accession>
<reference evidence="3" key="1">
    <citation type="submission" date="2023-07" db="EMBL/GenBank/DDBJ databases">
        <title>Genome content predicts the carbon catabolic preferences of heterotrophic bacteria.</title>
        <authorList>
            <person name="Gralka M."/>
        </authorList>
    </citation>
    <scope>NUCLEOTIDE SEQUENCE</scope>
    <source>
        <strain evidence="3">I2M02</strain>
    </source>
</reference>
<comment type="caution">
    <text evidence="3">The sequence shown here is derived from an EMBL/GenBank/DDBJ whole genome shotgun (WGS) entry which is preliminary data.</text>
</comment>
<dbReference type="GO" id="GO:0016491">
    <property type="term" value="F:oxidoreductase activity"/>
    <property type="evidence" value="ECO:0007669"/>
    <property type="project" value="UniProtKB-KW"/>
</dbReference>
<dbReference type="InterPro" id="IPR036188">
    <property type="entry name" value="FAD/NAD-bd_sf"/>
</dbReference>
<dbReference type="PANTHER" id="PTHR13847">
    <property type="entry name" value="SARCOSINE DEHYDROGENASE-RELATED"/>
    <property type="match status" value="1"/>
</dbReference>
<evidence type="ECO:0000313" key="3">
    <source>
        <dbReference type="EMBL" id="MDO6455981.1"/>
    </source>
</evidence>
<dbReference type="EMBL" id="JAUOPJ010000002">
    <property type="protein sequence ID" value="MDO6455981.1"/>
    <property type="molecule type" value="Genomic_DNA"/>
</dbReference>
<keyword evidence="1" id="KW-0560">Oxidoreductase</keyword>
<name>A0AAW7XNQ6_9RHOB</name>
<evidence type="ECO:0000259" key="2">
    <source>
        <dbReference type="Pfam" id="PF01266"/>
    </source>
</evidence>
<dbReference type="InterPro" id="IPR006076">
    <property type="entry name" value="FAD-dep_OxRdtase"/>
</dbReference>
<dbReference type="RefSeq" id="WP_303494079.1">
    <property type="nucleotide sequence ID" value="NZ_JAUOPJ010000002.1"/>
</dbReference>
<evidence type="ECO:0000256" key="1">
    <source>
        <dbReference type="ARBA" id="ARBA00023002"/>
    </source>
</evidence>
<dbReference type="PANTHER" id="PTHR13847:SF289">
    <property type="entry name" value="GLYCINE OXIDASE"/>
    <property type="match status" value="1"/>
</dbReference>
<dbReference type="PROSITE" id="PS51257">
    <property type="entry name" value="PROKAR_LIPOPROTEIN"/>
    <property type="match status" value="1"/>
</dbReference>
<feature type="domain" description="FAD dependent oxidoreductase" evidence="2">
    <location>
        <begin position="5"/>
        <end position="395"/>
    </location>
</feature>
<dbReference type="Gene3D" id="3.30.9.10">
    <property type="entry name" value="D-Amino Acid Oxidase, subunit A, domain 2"/>
    <property type="match status" value="1"/>
</dbReference>
<dbReference type="SUPFAM" id="SSF51905">
    <property type="entry name" value="FAD/NAD(P)-binding domain"/>
    <property type="match status" value="1"/>
</dbReference>
<gene>
    <name evidence="3" type="ORF">Q4494_02740</name>
</gene>
<proteinExistence type="predicted"/>
<organism evidence="3 4">
    <name type="scientific">Celeribacter halophilus</name>
    <dbReference type="NCBI Taxonomy" id="576117"/>
    <lineage>
        <taxon>Bacteria</taxon>
        <taxon>Pseudomonadati</taxon>
        <taxon>Pseudomonadota</taxon>
        <taxon>Alphaproteobacteria</taxon>
        <taxon>Rhodobacterales</taxon>
        <taxon>Roseobacteraceae</taxon>
        <taxon>Celeribacter</taxon>
    </lineage>
</organism>
<dbReference type="SUPFAM" id="SSF54373">
    <property type="entry name" value="FAD-linked reductases, C-terminal domain"/>
    <property type="match status" value="1"/>
</dbReference>
<dbReference type="GO" id="GO:0005737">
    <property type="term" value="C:cytoplasm"/>
    <property type="evidence" value="ECO:0007669"/>
    <property type="project" value="TreeGrafter"/>
</dbReference>
<dbReference type="AlphaFoldDB" id="A0AAW7XNQ6"/>
<protein>
    <submittedName>
        <fullName evidence="3">FAD-dependent oxidoreductase</fullName>
    </submittedName>
</protein>